<keyword evidence="2" id="KW-0255">Endonuclease</keyword>
<keyword evidence="2" id="KW-0614">Plasmid</keyword>
<dbReference type="GO" id="GO:0004519">
    <property type="term" value="F:endonuclease activity"/>
    <property type="evidence" value="ECO:0007669"/>
    <property type="project" value="UniProtKB-KW"/>
</dbReference>
<name>A0ABY5Q8Q3_9BURK</name>
<reference evidence="2" key="1">
    <citation type="submission" date="2022-08" db="EMBL/GenBank/DDBJ databases">
        <title>Multi-unit outbreak of Pandoraea commovens among non-cystic fibrosis intensive care patients from 2019 to 2021 in Berlin, Germany.</title>
        <authorList>
            <person name="Menzel P."/>
        </authorList>
    </citation>
    <scope>NUCLEOTIDE SEQUENCE</scope>
    <source>
        <strain evidence="2">LB-19-202-79</strain>
        <plasmid evidence="2">unnamed</plasmid>
    </source>
</reference>
<dbReference type="Proteomes" id="UP001058980">
    <property type="component" value="Plasmid unnamed"/>
</dbReference>
<evidence type="ECO:0000256" key="1">
    <source>
        <dbReference type="SAM" id="MobiDB-lite"/>
    </source>
</evidence>
<geneLocation type="plasmid" evidence="2 3">
    <name>unnamed</name>
</geneLocation>
<protein>
    <submittedName>
        <fullName evidence="2">HNH endonuclease</fullName>
    </submittedName>
</protein>
<dbReference type="EMBL" id="CP102779">
    <property type="protein sequence ID" value="UVA77141.1"/>
    <property type="molecule type" value="Genomic_DNA"/>
</dbReference>
<accession>A0ABY5Q8Q3</accession>
<keyword evidence="2" id="KW-0378">Hydrolase</keyword>
<organism evidence="2 3">
    <name type="scientific">Pandoraea commovens</name>
    <dbReference type="NCBI Taxonomy" id="2508289"/>
    <lineage>
        <taxon>Bacteria</taxon>
        <taxon>Pseudomonadati</taxon>
        <taxon>Pseudomonadota</taxon>
        <taxon>Betaproteobacteria</taxon>
        <taxon>Burkholderiales</taxon>
        <taxon>Burkholderiaceae</taxon>
        <taxon>Pandoraea</taxon>
    </lineage>
</organism>
<evidence type="ECO:0000313" key="3">
    <source>
        <dbReference type="Proteomes" id="UP001058980"/>
    </source>
</evidence>
<sequence length="489" mass="53794">MAATCIVCGEPAGSKEHLWPAVLGGRVTARRIYCQTHNRRYGALVAQLGERLLPFNGMLGVVPDNDKHKRRTPMKVPVPGSDATVDMSDHGTHKRDRQGIDFSDPVALLAHRRAAQGEADGPWPPAYILPATGKGYFSLGDRWTLAGATYIAQTLFASAFPNLVRTDPMQPCIAYTAAVAELLFAMQEARKDFGLDPTVISVEALGEVMHDASVTGAIAGVHQAMDALDGRAFQGWVWSPMTPHPEDEFGLWHRVVVGIDGTDGLMFGRVRFFGEFELAMVFGWAPAHASGQVTYHINPLTTTAKGSMAIERSATPSDRPPMTGRKLLDMPREANQQHFNAALDSLSRKREAYLVAYVASQWAERFALAQHEREVSALAWAMLNQQIQFANIHLCNVVQTRLASMAPTESPEMARRLSQLIERDDTRAAGVSEVCETALWHIADALRTSTVQTWRLGHLDRRGVSYLLNGELGRITVDTMVEFLVGLRS</sequence>
<gene>
    <name evidence="2" type="ORF">NTU39_00355</name>
</gene>
<feature type="region of interest" description="Disordered" evidence="1">
    <location>
        <begin position="64"/>
        <end position="96"/>
    </location>
</feature>
<proteinExistence type="predicted"/>
<dbReference type="RefSeq" id="WP_257957809.1">
    <property type="nucleotide sequence ID" value="NZ_CP102779.1"/>
</dbReference>
<keyword evidence="3" id="KW-1185">Reference proteome</keyword>
<keyword evidence="2" id="KW-0540">Nuclease</keyword>
<evidence type="ECO:0000313" key="2">
    <source>
        <dbReference type="EMBL" id="UVA77141.1"/>
    </source>
</evidence>